<dbReference type="Proteomes" id="UP000517694">
    <property type="component" value="Unassembled WGS sequence"/>
</dbReference>
<dbReference type="SUPFAM" id="SSF55781">
    <property type="entry name" value="GAF domain-like"/>
    <property type="match status" value="1"/>
</dbReference>
<dbReference type="GO" id="GO:0005524">
    <property type="term" value="F:ATP binding"/>
    <property type="evidence" value="ECO:0007669"/>
    <property type="project" value="UniProtKB-KW"/>
</dbReference>
<dbReference type="InterPro" id="IPR003594">
    <property type="entry name" value="HATPase_dom"/>
</dbReference>
<dbReference type="Pfam" id="PF01590">
    <property type="entry name" value="GAF"/>
    <property type="match status" value="1"/>
</dbReference>
<evidence type="ECO:0000256" key="6">
    <source>
        <dbReference type="ARBA" id="ARBA00022741"/>
    </source>
</evidence>
<evidence type="ECO:0000259" key="16">
    <source>
        <dbReference type="SMART" id="SM00091"/>
    </source>
</evidence>
<dbReference type="InterPro" id="IPR001932">
    <property type="entry name" value="PPM-type_phosphatase-like_dom"/>
</dbReference>
<keyword evidence="10 14" id="KW-1133">Transmembrane helix</keyword>
<keyword evidence="6" id="KW-0547">Nucleotide-binding</keyword>
<dbReference type="InterPro" id="IPR000014">
    <property type="entry name" value="PAS"/>
</dbReference>
<dbReference type="PANTHER" id="PTHR43156:SF2">
    <property type="entry name" value="STAGE II SPORULATION PROTEIN E"/>
    <property type="match status" value="1"/>
</dbReference>
<dbReference type="SMART" id="SM00331">
    <property type="entry name" value="PP2C_SIG"/>
    <property type="match status" value="1"/>
</dbReference>
<dbReference type="PANTHER" id="PTHR43156">
    <property type="entry name" value="STAGE II SPORULATION PROTEIN E-RELATED"/>
    <property type="match status" value="1"/>
</dbReference>
<dbReference type="InterPro" id="IPR035965">
    <property type="entry name" value="PAS-like_dom_sf"/>
</dbReference>
<evidence type="ECO:0000256" key="2">
    <source>
        <dbReference type="ARBA" id="ARBA00022475"/>
    </source>
</evidence>
<dbReference type="InterPro" id="IPR003018">
    <property type="entry name" value="GAF"/>
</dbReference>
<feature type="domain" description="GAF" evidence="15">
    <location>
        <begin position="364"/>
        <end position="539"/>
    </location>
</feature>
<evidence type="ECO:0000256" key="5">
    <source>
        <dbReference type="ARBA" id="ARBA00022692"/>
    </source>
</evidence>
<dbReference type="GO" id="GO:0005886">
    <property type="term" value="C:plasma membrane"/>
    <property type="evidence" value="ECO:0007669"/>
    <property type="project" value="UniProtKB-SubCell"/>
</dbReference>
<dbReference type="InterPro" id="IPR029151">
    <property type="entry name" value="Sensor-like_sf"/>
</dbReference>
<evidence type="ECO:0000256" key="1">
    <source>
        <dbReference type="ARBA" id="ARBA00004651"/>
    </source>
</evidence>
<keyword evidence="4" id="KW-0808">Transferase</keyword>
<dbReference type="GO" id="GO:0016791">
    <property type="term" value="F:phosphatase activity"/>
    <property type="evidence" value="ECO:0007669"/>
    <property type="project" value="TreeGrafter"/>
</dbReference>
<evidence type="ECO:0000256" key="12">
    <source>
        <dbReference type="ARBA" id="ARBA00023136"/>
    </source>
</evidence>
<organism evidence="18 19">
    <name type="scientific">Streptomyces mexicanus</name>
    <dbReference type="NCBI Taxonomy" id="178566"/>
    <lineage>
        <taxon>Bacteria</taxon>
        <taxon>Bacillati</taxon>
        <taxon>Actinomycetota</taxon>
        <taxon>Actinomycetes</taxon>
        <taxon>Kitasatosporales</taxon>
        <taxon>Streptomycetaceae</taxon>
        <taxon>Streptomyces</taxon>
    </lineage>
</organism>
<dbReference type="CDD" id="cd16936">
    <property type="entry name" value="HATPase_RsbW-like"/>
    <property type="match status" value="1"/>
</dbReference>
<dbReference type="FunFam" id="3.30.565.10:FF:000028">
    <property type="entry name" value="PAS sensor protein"/>
    <property type="match status" value="1"/>
</dbReference>
<dbReference type="SUPFAM" id="SSF81606">
    <property type="entry name" value="PP2C-like"/>
    <property type="match status" value="1"/>
</dbReference>
<comment type="subcellular location">
    <subcellularLocation>
        <location evidence="1">Cell membrane</location>
        <topology evidence="1">Multi-pass membrane protein</topology>
    </subcellularLocation>
</comment>
<dbReference type="InterPro" id="IPR052016">
    <property type="entry name" value="Bact_Sigma-Reg"/>
</dbReference>
<comment type="caution">
    <text evidence="18">The sequence shown here is derived from an EMBL/GenBank/DDBJ whole genome shotgun (WGS) entry which is preliminary data.</text>
</comment>
<dbReference type="SMART" id="SM00065">
    <property type="entry name" value="GAF"/>
    <property type="match status" value="1"/>
</dbReference>
<evidence type="ECO:0000256" key="7">
    <source>
        <dbReference type="ARBA" id="ARBA00022777"/>
    </source>
</evidence>
<keyword evidence="5 14" id="KW-0812">Transmembrane</keyword>
<dbReference type="AlphaFoldDB" id="A0A7X1HYC2"/>
<evidence type="ECO:0000256" key="3">
    <source>
        <dbReference type="ARBA" id="ARBA00022553"/>
    </source>
</evidence>
<keyword evidence="2" id="KW-1003">Cell membrane</keyword>
<dbReference type="Pfam" id="PF17203">
    <property type="entry name" value="sCache_3_2"/>
    <property type="match status" value="1"/>
</dbReference>
<sequence>MSGLRIRSRSSPGVRLPGGGRPARGRRRRWPSSPSARSVVGQMFLLQVAIVLLLAVGAIVLLVTTTQRESVRDAGHRSFAVAQGFASSPGVAEALSSASPTAALQPRVAEAQKRAHVDFMGVLNRHGVYAALSSIAGRPGFRTTTDMAPLLAGRTVMEEGVGSLGPQVRAYVPVRTTGGAVVGAVGAGVTLQHVGQTVTAQLPAVLGATAAAVAVTTGGAAVLSRRLWRQTRGLGPAEITRMYDHHDAVLHSVREGVLIIGEDGRLLLANDEARRLLDLPADAHRRPVADLGLDPHMADLLTSGQTVTDEVHLAGNRLLAVNVRPTDAYGGPAGSAVTLRDTTELRVLAGRAEAARDRLALLYDAGVRIGTTLDVTRTAEELTQVSVPRFADIATVELLEPVFRGDEPPGTRTAMRRTAVSGIDKDWPLYPVGELIGFAPATPMAAGLARGRAVLESDLTAATGWRTQDPERAQGILDHGIRSLITVPLRARGVVLGLADFWRLQNTEPFQEDDLSFAEELAARAAVAIDNARRYTREHTMAVTLQRSLLPRGVPEQSALEVAHRYLPAHTGVCGDWFDVIALPGTRVALVVGDVVGRGLHASATMGRLRTAVHNFSALDLAPDELLAHLDELVADTDADEATDAPADEDAGITGATCLYAVYDPVAGVCTMASAGHPGPALVGPDGRVSFPDTPLSPPLGLGGSLPFETVALRLREGSRLVLFTDGLIEDHRRDPDTGLSLLRESLARPGLTPEETCRAVIEDLLPERPGDDVVLLVARTRVTDPGRVAEWDVPSDPAAVPHVRSEVARRLDAWGLSLHSFSTELIVSELVTNAIRYGTQPVRLRLLLDRSLICEVADGSSTSPHLRRARLTDEGGRGLFLVARFARRWGTRYTSRGKVIWTEQPLYDAGAEPETDLADVLLDQWDA</sequence>
<dbReference type="InterPro" id="IPR036457">
    <property type="entry name" value="PPM-type-like_dom_sf"/>
</dbReference>
<dbReference type="GO" id="GO:0016301">
    <property type="term" value="F:kinase activity"/>
    <property type="evidence" value="ECO:0007669"/>
    <property type="project" value="UniProtKB-KW"/>
</dbReference>
<dbReference type="Pfam" id="PF13581">
    <property type="entry name" value="HATPase_c_2"/>
    <property type="match status" value="1"/>
</dbReference>
<dbReference type="Gene3D" id="3.30.450.40">
    <property type="match status" value="1"/>
</dbReference>
<evidence type="ECO:0000256" key="14">
    <source>
        <dbReference type="SAM" id="Phobius"/>
    </source>
</evidence>
<evidence type="ECO:0000259" key="17">
    <source>
        <dbReference type="SMART" id="SM00331"/>
    </source>
</evidence>
<reference evidence="18 19" key="1">
    <citation type="submission" date="2020-08" db="EMBL/GenBank/DDBJ databases">
        <title>Whole-Genome Sequence of French Clinical Streptomyces mexicanus Strain Q0842.</title>
        <authorList>
            <person name="Boxberger M."/>
            <person name="La Scola B."/>
        </authorList>
    </citation>
    <scope>NUCLEOTIDE SEQUENCE [LARGE SCALE GENOMIC DNA]</scope>
    <source>
        <strain evidence="18 19">Marseille-Q0842</strain>
    </source>
</reference>
<dbReference type="InterPro" id="IPR029016">
    <property type="entry name" value="GAF-like_dom_sf"/>
</dbReference>
<dbReference type="InterPro" id="IPR033463">
    <property type="entry name" value="sCache_3"/>
</dbReference>
<dbReference type="Gene3D" id="3.60.40.10">
    <property type="entry name" value="PPM-type phosphatase domain"/>
    <property type="match status" value="1"/>
</dbReference>
<dbReference type="Pfam" id="PF07228">
    <property type="entry name" value="SpoIIE"/>
    <property type="match status" value="1"/>
</dbReference>
<gene>
    <name evidence="18" type="ORF">H1R13_07810</name>
</gene>
<feature type="region of interest" description="Disordered" evidence="13">
    <location>
        <begin position="1"/>
        <end position="34"/>
    </location>
</feature>
<keyword evidence="12 14" id="KW-0472">Membrane</keyword>
<evidence type="ECO:0000256" key="10">
    <source>
        <dbReference type="ARBA" id="ARBA00022989"/>
    </source>
</evidence>
<keyword evidence="7" id="KW-0418">Kinase</keyword>
<evidence type="ECO:0000256" key="8">
    <source>
        <dbReference type="ARBA" id="ARBA00022801"/>
    </source>
</evidence>
<dbReference type="EMBL" id="JACMHY010000002">
    <property type="protein sequence ID" value="MBC2864905.1"/>
    <property type="molecule type" value="Genomic_DNA"/>
</dbReference>
<dbReference type="SUPFAM" id="SSF55874">
    <property type="entry name" value="ATPase domain of HSP90 chaperone/DNA topoisomerase II/histidine kinase"/>
    <property type="match status" value="1"/>
</dbReference>
<dbReference type="GO" id="GO:0000160">
    <property type="term" value="P:phosphorelay signal transduction system"/>
    <property type="evidence" value="ECO:0007669"/>
    <property type="project" value="UniProtKB-KW"/>
</dbReference>
<feature type="transmembrane region" description="Helical" evidence="14">
    <location>
        <begin position="44"/>
        <end position="63"/>
    </location>
</feature>
<dbReference type="Gene3D" id="3.30.450.20">
    <property type="entry name" value="PAS domain"/>
    <property type="match status" value="2"/>
</dbReference>
<dbReference type="SMART" id="SM00091">
    <property type="entry name" value="PAS"/>
    <property type="match status" value="1"/>
</dbReference>
<dbReference type="InterPro" id="IPR036890">
    <property type="entry name" value="HATPase_C_sf"/>
</dbReference>
<keyword evidence="9" id="KW-0067">ATP-binding</keyword>
<proteinExistence type="predicted"/>
<evidence type="ECO:0000256" key="13">
    <source>
        <dbReference type="SAM" id="MobiDB-lite"/>
    </source>
</evidence>
<keyword evidence="19" id="KW-1185">Reference proteome</keyword>
<evidence type="ECO:0000313" key="18">
    <source>
        <dbReference type="EMBL" id="MBC2864905.1"/>
    </source>
</evidence>
<name>A0A7X1HYC2_9ACTN</name>
<keyword evidence="11" id="KW-0902">Two-component regulatory system</keyword>
<dbReference type="SUPFAM" id="SSF103190">
    <property type="entry name" value="Sensory domain-like"/>
    <property type="match status" value="1"/>
</dbReference>
<feature type="domain" description="PAS" evidence="16">
    <location>
        <begin position="244"/>
        <end position="309"/>
    </location>
</feature>
<evidence type="ECO:0000259" key="15">
    <source>
        <dbReference type="SMART" id="SM00065"/>
    </source>
</evidence>
<dbReference type="Gene3D" id="3.30.565.10">
    <property type="entry name" value="Histidine kinase-like ATPase, C-terminal domain"/>
    <property type="match status" value="1"/>
</dbReference>
<evidence type="ECO:0000313" key="19">
    <source>
        <dbReference type="Proteomes" id="UP000517694"/>
    </source>
</evidence>
<feature type="domain" description="PPM-type phosphatase" evidence="17">
    <location>
        <begin position="557"/>
        <end position="781"/>
    </location>
</feature>
<dbReference type="FunFam" id="3.30.450.40:FF:000035">
    <property type="entry name" value="PAS sensor protein"/>
    <property type="match status" value="1"/>
</dbReference>
<evidence type="ECO:0000256" key="9">
    <source>
        <dbReference type="ARBA" id="ARBA00022840"/>
    </source>
</evidence>
<evidence type="ECO:0000256" key="4">
    <source>
        <dbReference type="ARBA" id="ARBA00022679"/>
    </source>
</evidence>
<keyword evidence="8" id="KW-0378">Hydrolase</keyword>
<keyword evidence="3" id="KW-0597">Phosphoprotein</keyword>
<protein>
    <submittedName>
        <fullName evidence="18">SpoIIE family protein phosphatase</fullName>
    </submittedName>
</protein>
<dbReference type="SUPFAM" id="SSF55785">
    <property type="entry name" value="PYP-like sensor domain (PAS domain)"/>
    <property type="match status" value="1"/>
</dbReference>
<accession>A0A7X1HYC2</accession>
<evidence type="ECO:0000256" key="11">
    <source>
        <dbReference type="ARBA" id="ARBA00023012"/>
    </source>
</evidence>